<dbReference type="EMBL" id="BGPR01009277">
    <property type="protein sequence ID" value="GBN39034.1"/>
    <property type="molecule type" value="Genomic_DNA"/>
</dbReference>
<comment type="caution">
    <text evidence="1">The sequence shown here is derived from an EMBL/GenBank/DDBJ whole genome shotgun (WGS) entry which is preliminary data.</text>
</comment>
<dbReference type="Proteomes" id="UP000499080">
    <property type="component" value="Unassembled WGS sequence"/>
</dbReference>
<dbReference type="AlphaFoldDB" id="A0A4Y2NJP3"/>
<accession>A0A4Y2NJP3</accession>
<sequence length="124" mass="14164">MIIKSKHGRNETNSGGLQLTIHCESPAFNKVQFDKAFSKSLQLPRLLPSELLLNCTSLSSDSGRITFLEAEVLLNFCHVDPLAEWNGWKRISAAFRMPSLVRHMFPFHPLCLFFLLDSQEKENM</sequence>
<protein>
    <submittedName>
        <fullName evidence="1">Uncharacterized protein</fullName>
    </submittedName>
</protein>
<gene>
    <name evidence="1" type="ORF">AVEN_233354_1</name>
</gene>
<keyword evidence="2" id="KW-1185">Reference proteome</keyword>
<evidence type="ECO:0000313" key="1">
    <source>
        <dbReference type="EMBL" id="GBN39034.1"/>
    </source>
</evidence>
<organism evidence="1 2">
    <name type="scientific">Araneus ventricosus</name>
    <name type="common">Orbweaver spider</name>
    <name type="synonym">Epeira ventricosa</name>
    <dbReference type="NCBI Taxonomy" id="182803"/>
    <lineage>
        <taxon>Eukaryota</taxon>
        <taxon>Metazoa</taxon>
        <taxon>Ecdysozoa</taxon>
        <taxon>Arthropoda</taxon>
        <taxon>Chelicerata</taxon>
        <taxon>Arachnida</taxon>
        <taxon>Araneae</taxon>
        <taxon>Araneomorphae</taxon>
        <taxon>Entelegynae</taxon>
        <taxon>Araneoidea</taxon>
        <taxon>Araneidae</taxon>
        <taxon>Araneus</taxon>
    </lineage>
</organism>
<proteinExistence type="predicted"/>
<name>A0A4Y2NJP3_ARAVE</name>
<reference evidence="1 2" key="1">
    <citation type="journal article" date="2019" name="Sci. Rep.">
        <title>Orb-weaving spider Araneus ventricosus genome elucidates the spidroin gene catalogue.</title>
        <authorList>
            <person name="Kono N."/>
            <person name="Nakamura H."/>
            <person name="Ohtoshi R."/>
            <person name="Moran D.A.P."/>
            <person name="Shinohara A."/>
            <person name="Yoshida Y."/>
            <person name="Fujiwara M."/>
            <person name="Mori M."/>
            <person name="Tomita M."/>
            <person name="Arakawa K."/>
        </authorList>
    </citation>
    <scope>NUCLEOTIDE SEQUENCE [LARGE SCALE GENOMIC DNA]</scope>
</reference>
<evidence type="ECO:0000313" key="2">
    <source>
        <dbReference type="Proteomes" id="UP000499080"/>
    </source>
</evidence>